<dbReference type="Pfam" id="PF20719">
    <property type="entry name" value="Med16_C"/>
    <property type="match status" value="1"/>
</dbReference>
<evidence type="ECO:0000259" key="11">
    <source>
        <dbReference type="Pfam" id="PF20719"/>
    </source>
</evidence>
<dbReference type="InParanoid" id="N1JC29"/>
<dbReference type="PANTHER" id="PTHR13224:SF6">
    <property type="entry name" value="MEDIATOR OF RNA POLYMERASE II TRANSCRIPTION SUBUNIT 16"/>
    <property type="match status" value="1"/>
</dbReference>
<dbReference type="Gene3D" id="2.130.10.10">
    <property type="entry name" value="YVTN repeat-like/Quinoprotein amine dehydrogenase"/>
    <property type="match status" value="1"/>
</dbReference>
<dbReference type="OrthoDB" id="4139168at2759"/>
<evidence type="ECO:0000256" key="8">
    <source>
        <dbReference type="ARBA" id="ARBA00032015"/>
    </source>
</evidence>
<evidence type="ECO:0000256" key="2">
    <source>
        <dbReference type="ARBA" id="ARBA00006543"/>
    </source>
</evidence>
<evidence type="ECO:0000313" key="13">
    <source>
        <dbReference type="Proteomes" id="UP000015441"/>
    </source>
</evidence>
<evidence type="ECO:0000256" key="5">
    <source>
        <dbReference type="ARBA" id="ARBA00023159"/>
    </source>
</evidence>
<dbReference type="InterPro" id="IPR021665">
    <property type="entry name" value="Mediator_Med16_N"/>
</dbReference>
<evidence type="ECO:0000259" key="10">
    <source>
        <dbReference type="Pfam" id="PF11635"/>
    </source>
</evidence>
<dbReference type="EMBL" id="CAUH01001365">
    <property type="protein sequence ID" value="CCU75467.1"/>
    <property type="molecule type" value="Genomic_DNA"/>
</dbReference>
<dbReference type="InterPro" id="IPR048338">
    <property type="entry name" value="Mediator_Med16"/>
</dbReference>
<organism evidence="12 13">
    <name type="scientific">Blumeria graminis f. sp. hordei (strain DH14)</name>
    <name type="common">Barley powdery mildew</name>
    <name type="synonym">Oidium monilioides f. sp. hordei</name>
    <dbReference type="NCBI Taxonomy" id="546991"/>
    <lineage>
        <taxon>Eukaryota</taxon>
        <taxon>Fungi</taxon>
        <taxon>Dikarya</taxon>
        <taxon>Ascomycota</taxon>
        <taxon>Pezizomycotina</taxon>
        <taxon>Leotiomycetes</taxon>
        <taxon>Erysiphales</taxon>
        <taxon>Erysiphaceae</taxon>
        <taxon>Blumeria</taxon>
        <taxon>Blumeria hordei</taxon>
    </lineage>
</organism>
<keyword evidence="4 9" id="KW-0805">Transcription regulation</keyword>
<comment type="function">
    <text evidence="9">Component of the Mediator complex, a coactivator involved in the regulated transcription of nearly all RNA polymerase II-dependent genes. Mediator functions as a bridge to convey information from gene-specific regulatory proteins to the basal RNA polymerase II transcription machinery. Mediator is recruited to promoters by direct interactions with regulatory proteins and serves as a scaffold for the assembly of a functional preinitiation complex with RNA polymerase II and the general transcription factors.</text>
</comment>
<dbReference type="InterPro" id="IPR015943">
    <property type="entry name" value="WD40/YVTN_repeat-like_dom_sf"/>
</dbReference>
<accession>N1JC29</accession>
<evidence type="ECO:0000256" key="3">
    <source>
        <dbReference type="ARBA" id="ARBA00019614"/>
    </source>
</evidence>
<evidence type="ECO:0000256" key="9">
    <source>
        <dbReference type="RuleBase" id="RU364149"/>
    </source>
</evidence>
<reference evidence="12 13" key="1">
    <citation type="journal article" date="2010" name="Science">
        <title>Genome expansion and gene loss in powdery mildew fungi reveal tradeoffs in extreme parasitism.</title>
        <authorList>
            <person name="Spanu P.D."/>
            <person name="Abbott J.C."/>
            <person name="Amselem J."/>
            <person name="Burgis T.A."/>
            <person name="Soanes D.M."/>
            <person name="Stueber K."/>
            <person name="Ver Loren van Themaat E."/>
            <person name="Brown J.K.M."/>
            <person name="Butcher S.A."/>
            <person name="Gurr S.J."/>
            <person name="Lebrun M.-H."/>
            <person name="Ridout C.J."/>
            <person name="Schulze-Lefert P."/>
            <person name="Talbot N.J."/>
            <person name="Ahmadinejad N."/>
            <person name="Ametz C."/>
            <person name="Barton G.R."/>
            <person name="Benjdia M."/>
            <person name="Bidzinski P."/>
            <person name="Bindschedler L.V."/>
            <person name="Both M."/>
            <person name="Brewer M.T."/>
            <person name="Cadle-Davidson L."/>
            <person name="Cadle-Davidson M.M."/>
            <person name="Collemare J."/>
            <person name="Cramer R."/>
            <person name="Frenkel O."/>
            <person name="Godfrey D."/>
            <person name="Harriman J."/>
            <person name="Hoede C."/>
            <person name="King B.C."/>
            <person name="Klages S."/>
            <person name="Kleemann J."/>
            <person name="Knoll D."/>
            <person name="Koti P.S."/>
            <person name="Kreplak J."/>
            <person name="Lopez-Ruiz F.J."/>
            <person name="Lu X."/>
            <person name="Maekawa T."/>
            <person name="Mahanil S."/>
            <person name="Micali C."/>
            <person name="Milgroom M.G."/>
            <person name="Montana G."/>
            <person name="Noir S."/>
            <person name="O'Connell R.J."/>
            <person name="Oberhaensli S."/>
            <person name="Parlange F."/>
            <person name="Pedersen C."/>
            <person name="Quesneville H."/>
            <person name="Reinhardt R."/>
            <person name="Rott M."/>
            <person name="Sacristan S."/>
            <person name="Schmidt S.M."/>
            <person name="Schoen M."/>
            <person name="Skamnioti P."/>
            <person name="Sommer H."/>
            <person name="Stephens A."/>
            <person name="Takahara H."/>
            <person name="Thordal-Christensen H."/>
            <person name="Vigouroux M."/>
            <person name="Wessling R."/>
            <person name="Wicker T."/>
            <person name="Panstruga R."/>
        </authorList>
    </citation>
    <scope>NUCLEOTIDE SEQUENCE [LARGE SCALE GENOMIC DNA]</scope>
    <source>
        <strain evidence="12">DH14</strain>
    </source>
</reference>
<feature type="domain" description="Mediator complex subunit 16 C-terminal" evidence="11">
    <location>
        <begin position="856"/>
        <end position="971"/>
    </location>
</feature>
<dbReference type="PANTHER" id="PTHR13224">
    <property type="entry name" value="THYROID HORMONE RECEPTOR-ASSOCIATED PROTEIN-RELATED"/>
    <property type="match status" value="1"/>
</dbReference>
<feature type="domain" description="Mediator complex subunit Med16 N-terminal" evidence="10">
    <location>
        <begin position="146"/>
        <end position="453"/>
    </location>
</feature>
<evidence type="ECO:0000256" key="7">
    <source>
        <dbReference type="ARBA" id="ARBA00023242"/>
    </source>
</evidence>
<evidence type="ECO:0000256" key="1">
    <source>
        <dbReference type="ARBA" id="ARBA00004123"/>
    </source>
</evidence>
<evidence type="ECO:0000256" key="4">
    <source>
        <dbReference type="ARBA" id="ARBA00023015"/>
    </source>
</evidence>
<dbReference type="AlphaFoldDB" id="N1JC29"/>
<evidence type="ECO:0000313" key="12">
    <source>
        <dbReference type="EMBL" id="CCU75467.1"/>
    </source>
</evidence>
<dbReference type="HOGENOM" id="CLU_007624_1_0_1"/>
<dbReference type="GO" id="GO:0045893">
    <property type="term" value="P:positive regulation of DNA-templated transcription"/>
    <property type="evidence" value="ECO:0007669"/>
    <property type="project" value="TreeGrafter"/>
</dbReference>
<sequence length="981" mass="109221">MIFQGTQEARSTVQDELFGDGGALNMTPGVLTEELHQRIDELRTGGCCQQIAWSKSGSIASVASDGYTLEIRHLRSHPEDGTWGLSRSNASNFNSSQDGGPIRHLVWSPTGSELAVIDSVGRVTILAMFASLNKLNIVKSCHIDSVEDLQTVVGSYWLPLAAYPPGRPTFLNGPAIKEGSSYRYEASQAPVMGPCHPNHNKSAFIFVTTNGLLKLLWPQSNGKWGDVHTELESIVSSDDLITHAAICPDKSQSPHGILMIAFATASKQLRTARALIDWNIPKTEKLPASLNTLNPTIRTRHLAVANWASKSPSNLSSNTDQDLSMTQLSYLEFLPPVTDSNAKLTSPIILTIRSYIPESDSHFNSEVHTVFDQWEVREKPQSLNPAFEQLGLQQSTTGTVPNTISVLEKIQSYLVDKIIIGLEVINLGKIIFLAYSDGSVEYRERTNFNETFNDNDINKVWHLSQIGYVYAEEEPCMTPPNSFTSLTKKVLQVVLSPTTASLIYLNNHGKLKWNQLKHNHTDISDNAERAIYAARIAALSILCSTAVMRNSNYDDLLALAVRYLSPQLAYDWLIELARILKLQADYSDDSHHDLLVRNITIQLCLSIQSSLGFRGDFKPRDFGGKNAWIILQLRNIVVLTTMAANLVIPGSSPNEKLLPLEDPEIITALTGSVRWVLDLLAWLIDSLLSLPRTIPSNINLTEASKLSLPQLEAHLYSSKDNSLHLLLASTTRGFLTAICRRLQHLDYIAVKAIIVPSASSGNHTPISDPLRTAYREIAALTSSATVRLEIILTLLHSVSSTIRNINANHTSPQGTPVSTEKVRNLLEIKMLFGGPFPEIFKAVIAELYMEDGLLETLREDIDEGQLFFCDFGILELDENEMSISKRRHMNMTIDCFKKQWIQNPQEKLTDNLGSIDGSVIDLDAENLWKRPVPRWRRCTRCTAVSEEISMQRQSLQWLVLQQRRCFCSGYWCILGPGETVA</sequence>
<dbReference type="Pfam" id="PF11635">
    <property type="entry name" value="Med16_N"/>
    <property type="match status" value="1"/>
</dbReference>
<evidence type="ECO:0000256" key="6">
    <source>
        <dbReference type="ARBA" id="ARBA00023163"/>
    </source>
</evidence>
<dbReference type="GO" id="GO:0016592">
    <property type="term" value="C:mediator complex"/>
    <property type="evidence" value="ECO:0007669"/>
    <property type="project" value="InterPro"/>
</dbReference>
<name>N1JC29_BLUG1</name>
<dbReference type="InterPro" id="IPR036322">
    <property type="entry name" value="WD40_repeat_dom_sf"/>
</dbReference>
<dbReference type="SUPFAM" id="SSF50978">
    <property type="entry name" value="WD40 repeat-like"/>
    <property type="match status" value="1"/>
</dbReference>
<comment type="subunit">
    <text evidence="9">Component of the Mediator complex.</text>
</comment>
<comment type="subcellular location">
    <subcellularLocation>
        <location evidence="1 9">Nucleus</location>
    </subcellularLocation>
</comment>
<dbReference type="Proteomes" id="UP000015441">
    <property type="component" value="Unassembled WGS sequence"/>
</dbReference>
<comment type="similarity">
    <text evidence="2 9">Belongs to the Mediator complex subunit 16 family.</text>
</comment>
<gene>
    <name evidence="9" type="primary">MED16</name>
    <name evidence="12" type="ORF">BGHDH14_bgh04403</name>
</gene>
<proteinExistence type="inferred from homology"/>
<dbReference type="InterPro" id="IPR048339">
    <property type="entry name" value="Mediator_Med16_C"/>
</dbReference>
<dbReference type="STRING" id="546991.N1JC29"/>
<dbReference type="eggNOG" id="ENOG502QQU3">
    <property type="taxonomic scope" value="Eukaryota"/>
</dbReference>
<protein>
    <recommendedName>
        <fullName evidence="3 9">Mediator of RNA polymerase II transcription subunit 16</fullName>
    </recommendedName>
    <alternativeName>
        <fullName evidence="8 9">Mediator complex subunit 16</fullName>
    </alternativeName>
</protein>
<keyword evidence="6 9" id="KW-0804">Transcription</keyword>
<keyword evidence="13" id="KW-1185">Reference proteome</keyword>
<keyword evidence="7 9" id="KW-0539">Nucleus</keyword>
<keyword evidence="5 9" id="KW-0010">Activator</keyword>
<comment type="caution">
    <text evidence="12">The sequence shown here is derived from an EMBL/GenBank/DDBJ whole genome shotgun (WGS) entry which is preliminary data.</text>
</comment>